<dbReference type="PANTHER" id="PTHR47793">
    <property type="entry name" value="HISTONE DEACETYLASE COMPLEX SUBUNIT CTI6"/>
    <property type="match status" value="1"/>
</dbReference>
<feature type="compositionally biased region" description="Acidic residues" evidence="4">
    <location>
        <begin position="216"/>
        <end position="225"/>
    </location>
</feature>
<dbReference type="SUPFAM" id="SSF57903">
    <property type="entry name" value="FYVE/PHD zinc finger"/>
    <property type="match status" value="1"/>
</dbReference>
<evidence type="ECO:0000256" key="1">
    <source>
        <dbReference type="ARBA" id="ARBA00022723"/>
    </source>
</evidence>
<dbReference type="PANTHER" id="PTHR47793:SF1">
    <property type="entry name" value="HISTONE DEACETYLASE COMPLEX SUBUNIT CTI6"/>
    <property type="match status" value="1"/>
</dbReference>
<comment type="caution">
    <text evidence="6">The sequence shown here is derived from an EMBL/GenBank/DDBJ whole genome shotgun (WGS) entry which is preliminary data.</text>
</comment>
<reference evidence="6 7" key="2">
    <citation type="journal article" date="2012" name="Open Biol.">
        <title>Characteristics of nucleosomes and linker DNA regions on the genome of the basidiomycete Mixia osmundae revealed by mono- and dinucleosome mapping.</title>
        <authorList>
            <person name="Nishida H."/>
            <person name="Kondo S."/>
            <person name="Matsumoto T."/>
            <person name="Suzuki Y."/>
            <person name="Yoshikawa H."/>
            <person name="Taylor T.D."/>
            <person name="Sugiyama J."/>
        </authorList>
    </citation>
    <scope>NUCLEOTIDE SEQUENCE [LARGE SCALE GENOMIC DNA]</scope>
    <source>
        <strain evidence="7">CBS 9802 / IAM 14324 / JCM 22182 / KY 12970</strain>
    </source>
</reference>
<feature type="compositionally biased region" description="Basic and acidic residues" evidence="4">
    <location>
        <begin position="603"/>
        <end position="614"/>
    </location>
</feature>
<dbReference type="GO" id="GO:0008270">
    <property type="term" value="F:zinc ion binding"/>
    <property type="evidence" value="ECO:0007669"/>
    <property type="project" value="UniProtKB-KW"/>
</dbReference>
<dbReference type="InParanoid" id="G7E3D6"/>
<dbReference type="Pfam" id="PF20826">
    <property type="entry name" value="PHD_5"/>
    <property type="match status" value="1"/>
</dbReference>
<feature type="compositionally biased region" description="Acidic residues" evidence="4">
    <location>
        <begin position="405"/>
        <end position="438"/>
    </location>
</feature>
<feature type="compositionally biased region" description="Basic residues" evidence="4">
    <location>
        <begin position="178"/>
        <end position="206"/>
    </location>
</feature>
<evidence type="ECO:0000256" key="2">
    <source>
        <dbReference type="ARBA" id="ARBA00022771"/>
    </source>
</evidence>
<dbReference type="GO" id="GO:0061186">
    <property type="term" value="P:negative regulation of silent mating-type cassette heterochromatin formation"/>
    <property type="evidence" value="ECO:0007669"/>
    <property type="project" value="TreeGrafter"/>
</dbReference>
<protein>
    <recommendedName>
        <fullName evidence="5">Zinc finger PHD-type domain-containing protein</fullName>
    </recommendedName>
</protein>
<dbReference type="InterPro" id="IPR001965">
    <property type="entry name" value="Znf_PHD"/>
</dbReference>
<dbReference type="InterPro" id="IPR053051">
    <property type="entry name" value="HDAC_complex_subunit"/>
</dbReference>
<dbReference type="GO" id="GO:0033698">
    <property type="term" value="C:Rpd3L complex"/>
    <property type="evidence" value="ECO:0007669"/>
    <property type="project" value="TreeGrafter"/>
</dbReference>
<dbReference type="InterPro" id="IPR011011">
    <property type="entry name" value="Znf_FYVE_PHD"/>
</dbReference>
<feature type="compositionally biased region" description="Basic residues" evidence="4">
    <location>
        <begin position="1"/>
        <end position="10"/>
    </location>
</feature>
<evidence type="ECO:0000256" key="4">
    <source>
        <dbReference type="SAM" id="MobiDB-lite"/>
    </source>
</evidence>
<feature type="compositionally biased region" description="Low complexity" evidence="4">
    <location>
        <begin position="657"/>
        <end position="678"/>
    </location>
</feature>
<name>G7E3D6_MIXOS</name>
<evidence type="ECO:0000313" key="7">
    <source>
        <dbReference type="Proteomes" id="UP000009131"/>
    </source>
</evidence>
<feature type="region of interest" description="Disordered" evidence="4">
    <location>
        <begin position="595"/>
        <end position="629"/>
    </location>
</feature>
<reference evidence="6 7" key="1">
    <citation type="journal article" date="2011" name="J. Gen. Appl. Microbiol.">
        <title>Draft genome sequencing of the enigmatic basidiomycete Mixia osmundae.</title>
        <authorList>
            <person name="Nishida H."/>
            <person name="Nagatsuka Y."/>
            <person name="Sugiyama J."/>
        </authorList>
    </citation>
    <scope>NUCLEOTIDE SEQUENCE [LARGE SCALE GENOMIC DNA]</scope>
    <source>
        <strain evidence="7">CBS 9802 / IAM 14324 / JCM 22182 / KY 12970</strain>
    </source>
</reference>
<dbReference type="RefSeq" id="XP_014567945.1">
    <property type="nucleotide sequence ID" value="XM_014712459.1"/>
</dbReference>
<keyword evidence="3" id="KW-0862">Zinc</keyword>
<dbReference type="OMA" id="REWCIRN"/>
<organism evidence="6 7">
    <name type="scientific">Mixia osmundae (strain CBS 9802 / IAM 14324 / JCM 22182 / KY 12970)</name>
    <dbReference type="NCBI Taxonomy" id="764103"/>
    <lineage>
        <taxon>Eukaryota</taxon>
        <taxon>Fungi</taxon>
        <taxon>Dikarya</taxon>
        <taxon>Basidiomycota</taxon>
        <taxon>Pucciniomycotina</taxon>
        <taxon>Mixiomycetes</taxon>
        <taxon>Mixiales</taxon>
        <taxon>Mixiaceae</taxon>
        <taxon>Mixia</taxon>
    </lineage>
</organism>
<feature type="domain" description="Zinc finger PHD-type" evidence="5">
    <location>
        <begin position="229"/>
        <end position="277"/>
    </location>
</feature>
<feature type="compositionally biased region" description="Pro residues" evidence="4">
    <location>
        <begin position="517"/>
        <end position="532"/>
    </location>
</feature>
<dbReference type="eggNOG" id="KOG1844">
    <property type="taxonomic scope" value="Eukaryota"/>
</dbReference>
<evidence type="ECO:0000259" key="5">
    <source>
        <dbReference type="SMART" id="SM00249"/>
    </source>
</evidence>
<feature type="region of interest" description="Disordered" evidence="4">
    <location>
        <begin position="651"/>
        <end position="694"/>
    </location>
</feature>
<dbReference type="AlphaFoldDB" id="G7E3D6"/>
<dbReference type="InterPro" id="IPR019786">
    <property type="entry name" value="Zinc_finger_PHD-type_CS"/>
</dbReference>
<gene>
    <name evidence="6" type="primary">Mo04024</name>
    <name evidence="6" type="ORF">E5Q_04024</name>
</gene>
<dbReference type="InterPro" id="IPR013083">
    <property type="entry name" value="Znf_RING/FYVE/PHD"/>
</dbReference>
<evidence type="ECO:0000256" key="3">
    <source>
        <dbReference type="ARBA" id="ARBA00022833"/>
    </source>
</evidence>
<dbReference type="OrthoDB" id="79252at2759"/>
<dbReference type="GO" id="GO:0061188">
    <property type="term" value="P:negative regulation of rDNA heterochromatin formation"/>
    <property type="evidence" value="ECO:0007669"/>
    <property type="project" value="TreeGrafter"/>
</dbReference>
<sequence length="712" mass="76863">MAATSRRRVSKPSSSASNGPLGKNGKRAGPSGGTSSSGQTASATPPEDLSTSGDPTPAPLPDHLQTSVELDPASIELDAAAPEQAGQGQLELKQEQLDELDLATSHDPARAQSVSRSPLDEKPIIGEEEEPENEQQEEKEQEPAKALAKRRPRRAAPLTAAPAARSASQLSTSSRSKSSGKSRGRGGGHARGRGSTRGAAARRAKAPARSAPSIYSEDEEELESEDVTRCPCGNNNGEVEDGLMIQCELCKVWQHGPCVGLFAETSCPDTYYCEQCRPDLHPMGESKPHPRPTQSRSRGSSEGKARSQTSGSRARSYASPVREDTASGMARSDHKRTQSQDRERAKSVLAGKMSPVSAKKEKSASYVPASYSTPTMPKRRSTLNSRLEEEQLALATAASLKDLGLEPEEPAVPEEDEEPDGDQQDEQEDQEENEEGEAESPAKTTSRRQLADRKAAAVRPSYAEDDNLDIDSFYPDPPPAKSGKGKKRKAVAPPDNQEGESVFAKPKHPNQYTYRPKPGPPASRPLPAPSAPRSPVRKTAESHTVVPAPRRPRDHHAHADGGIDRLSWHLPDHLAHLAHLLPSSAPKPIEVPVTRPIASTSKAAREAPGPDRAMEPPMRVKFPSKRSTLPELRKRAKAILDYLQRAQVEMAERSKRNSLLGLASSTSGSSSGESSNTSRVDSAPPQSMIMMDKLERELTAYQDHFWGDSKED</sequence>
<dbReference type="SMART" id="SM00249">
    <property type="entry name" value="PHD"/>
    <property type="match status" value="1"/>
</dbReference>
<feature type="compositionally biased region" description="Low complexity" evidence="4">
    <location>
        <begin position="155"/>
        <end position="177"/>
    </location>
</feature>
<feature type="compositionally biased region" description="Acidic residues" evidence="4">
    <location>
        <begin position="126"/>
        <end position="135"/>
    </location>
</feature>
<dbReference type="PROSITE" id="PS01359">
    <property type="entry name" value="ZF_PHD_1"/>
    <property type="match status" value="1"/>
</dbReference>
<keyword evidence="2" id="KW-0863">Zinc-finger</keyword>
<accession>G7E3D6</accession>
<dbReference type="Gene3D" id="3.30.40.10">
    <property type="entry name" value="Zinc/RING finger domain, C3HC4 (zinc finger)"/>
    <property type="match status" value="1"/>
</dbReference>
<feature type="compositionally biased region" description="Low complexity" evidence="4">
    <location>
        <begin position="33"/>
        <end position="46"/>
    </location>
</feature>
<dbReference type="Proteomes" id="UP000009131">
    <property type="component" value="Unassembled WGS sequence"/>
</dbReference>
<dbReference type="EMBL" id="BABT02000119">
    <property type="protein sequence ID" value="GAA97346.1"/>
    <property type="molecule type" value="Genomic_DNA"/>
</dbReference>
<feature type="region of interest" description="Disordered" evidence="4">
    <location>
        <begin position="282"/>
        <end position="560"/>
    </location>
</feature>
<evidence type="ECO:0000313" key="6">
    <source>
        <dbReference type="EMBL" id="GAA97346.1"/>
    </source>
</evidence>
<dbReference type="STRING" id="764103.G7E3D6"/>
<feature type="region of interest" description="Disordered" evidence="4">
    <location>
        <begin position="1"/>
        <end position="230"/>
    </location>
</feature>
<feature type="compositionally biased region" description="Basic and acidic residues" evidence="4">
    <location>
        <begin position="321"/>
        <end position="346"/>
    </location>
</feature>
<dbReference type="FunCoup" id="G7E3D6">
    <property type="interactions" value="33"/>
</dbReference>
<proteinExistence type="predicted"/>
<keyword evidence="1" id="KW-0479">Metal-binding</keyword>
<keyword evidence="7" id="KW-1185">Reference proteome</keyword>
<dbReference type="HOGENOM" id="CLU_387822_0_0_1"/>
<dbReference type="GO" id="GO:0070210">
    <property type="term" value="C:Rpd3L-Expanded complex"/>
    <property type="evidence" value="ECO:0007669"/>
    <property type="project" value="TreeGrafter"/>
</dbReference>